<dbReference type="Pfam" id="PF04865">
    <property type="entry name" value="Baseplate_J"/>
    <property type="match status" value="1"/>
</dbReference>
<dbReference type="InterPro" id="IPR052399">
    <property type="entry name" value="Phage_Baseplate_Assmbl_Protein"/>
</dbReference>
<proteinExistence type="predicted"/>
<accession>A0A511QWU4</accession>
<protein>
    <submittedName>
        <fullName evidence="3">Baseplate assembly protein</fullName>
    </submittedName>
</protein>
<evidence type="ECO:0000259" key="1">
    <source>
        <dbReference type="Pfam" id="PF04865"/>
    </source>
</evidence>
<dbReference type="InterPro" id="IPR058531">
    <property type="entry name" value="Baseplate_J_M"/>
</dbReference>
<organism evidence="3 4">
    <name type="scientific">Meiothermus hypogaeus NBRC 106114</name>
    <dbReference type="NCBI Taxonomy" id="1227553"/>
    <lineage>
        <taxon>Bacteria</taxon>
        <taxon>Thermotogati</taxon>
        <taxon>Deinococcota</taxon>
        <taxon>Deinococci</taxon>
        <taxon>Thermales</taxon>
        <taxon>Thermaceae</taxon>
        <taxon>Meiothermus</taxon>
    </lineage>
</organism>
<comment type="caution">
    <text evidence="3">The sequence shown here is derived from an EMBL/GenBank/DDBJ whole genome shotgun (WGS) entry which is preliminary data.</text>
</comment>
<feature type="domain" description="Baseplate protein J-like barrel" evidence="1">
    <location>
        <begin position="98"/>
        <end position="175"/>
    </location>
</feature>
<dbReference type="RefSeq" id="WP_119340404.1">
    <property type="nucleotide sequence ID" value="NZ_BJXL01000001.1"/>
</dbReference>
<dbReference type="PANTHER" id="PTHR37829:SF3">
    <property type="entry name" value="PROTEIN JAYE-RELATED"/>
    <property type="match status" value="1"/>
</dbReference>
<dbReference type="Proteomes" id="UP000321197">
    <property type="component" value="Unassembled WGS sequence"/>
</dbReference>
<dbReference type="EMBL" id="BJXL01000001">
    <property type="protein sequence ID" value="GEM81850.1"/>
    <property type="molecule type" value="Genomic_DNA"/>
</dbReference>
<dbReference type="OrthoDB" id="66218at2"/>
<dbReference type="Pfam" id="PF26078">
    <property type="entry name" value="Baseplate_J_M"/>
    <property type="match status" value="1"/>
</dbReference>
<dbReference type="InterPro" id="IPR006949">
    <property type="entry name" value="Barrel_Baseplate_J-like"/>
</dbReference>
<feature type="domain" description="Baseplate J-like central" evidence="2">
    <location>
        <begin position="202"/>
        <end position="271"/>
    </location>
</feature>
<sequence length="360" mass="38504">MPDLQQLLQPRSRDQIMAALITYLQGKGYAPTDWVEGSVQRTLVELQAAGIADLEALRLQIAKSGFLDLAEGDYLDLLGQSAYGLSRKQATFARQTFRLTAQAGFGPYSIQPGQLWVGNAAGLRFNNLSGGTLPLGGTLDVEFRAEQPGAAYNLTLGSANTLFTPLPGVTTTNIAISEAAIDTESDESYRNRCRLRWGELGYGATRAAYESWALSSTPSVTKVRVLDNHPRGQGTVDVVLWGEGGLSSGAVATANTHIQQRKPLTADVQVYAATPLSILITATIRLRAGFLSQVQAEVAQRLSAFQRALPIGAVVYRSALIEALFTSNVLDVALSAPATDQTLAAIQVASFNLNATFQEV</sequence>
<name>A0A511QWU4_9DEIN</name>
<evidence type="ECO:0000313" key="4">
    <source>
        <dbReference type="Proteomes" id="UP000321197"/>
    </source>
</evidence>
<gene>
    <name evidence="3" type="ORF">MHY01S_00160</name>
</gene>
<dbReference type="PANTHER" id="PTHR37829">
    <property type="entry name" value="PHAGE-LIKE ELEMENT PBSX PROTEIN XKDT"/>
    <property type="match status" value="1"/>
</dbReference>
<evidence type="ECO:0000313" key="3">
    <source>
        <dbReference type="EMBL" id="GEM81850.1"/>
    </source>
</evidence>
<reference evidence="3 4" key="1">
    <citation type="submission" date="2019-07" db="EMBL/GenBank/DDBJ databases">
        <title>Whole genome shotgun sequence of Meiothermus hypogaeus NBRC 106114.</title>
        <authorList>
            <person name="Hosoyama A."/>
            <person name="Uohara A."/>
            <person name="Ohji S."/>
            <person name="Ichikawa N."/>
        </authorList>
    </citation>
    <scope>NUCLEOTIDE SEQUENCE [LARGE SCALE GENOMIC DNA]</scope>
    <source>
        <strain evidence="3 4">NBRC 106114</strain>
    </source>
</reference>
<dbReference type="AlphaFoldDB" id="A0A511QWU4"/>
<evidence type="ECO:0000259" key="2">
    <source>
        <dbReference type="Pfam" id="PF26078"/>
    </source>
</evidence>